<proteinExistence type="predicted"/>
<dbReference type="PRINTS" id="PR00097">
    <property type="entry name" value="ANTSNTHASEII"/>
</dbReference>
<sequence>MTPRPLRTLLVDNRDSFTCNLEHLLARATGTPPVVLRHDRLPEMQPEAHDLVVISPGPGAPEEYPGYGRVIDSRVPVLGICLGMQILNMHFGGVTAPLDGCVHGKTDTALFDDGRTFTVARYHSLHVVTPGEGLRVCARTPAGLVMALRHESRPLMGYQFHPESFLTPDGVTLIHHALHTLRLR</sequence>
<dbReference type="SMR" id="A0A0H3ABD7"/>
<dbReference type="InterPro" id="IPR017926">
    <property type="entry name" value="GATASE"/>
</dbReference>
<evidence type="ECO:0000313" key="3">
    <source>
        <dbReference type="EMBL" id="ABM29632.1"/>
    </source>
</evidence>
<evidence type="ECO:0000256" key="1">
    <source>
        <dbReference type="ARBA" id="ARBA00022962"/>
    </source>
</evidence>
<dbReference type="RefSeq" id="WP_010937671.1">
    <property type="nucleotide sequence ID" value="NC_008751.1"/>
</dbReference>
<dbReference type="EC" id="2.6.1.85" evidence="3"/>
<dbReference type="PROSITE" id="PS51273">
    <property type="entry name" value="GATASE_TYPE_1"/>
    <property type="match status" value="1"/>
</dbReference>
<dbReference type="PANTHER" id="PTHR43418:SF4">
    <property type="entry name" value="MULTIFUNCTIONAL TRYPTOPHAN BIOSYNTHESIS PROTEIN"/>
    <property type="match status" value="1"/>
</dbReference>
<dbReference type="KEGG" id="dvl:Dvul_2620"/>
<gene>
    <name evidence="3" type="ordered locus">Dvul_2620</name>
</gene>
<dbReference type="Gene3D" id="3.40.50.880">
    <property type="match status" value="1"/>
</dbReference>
<name>A0A0H3ABD7_NITV4</name>
<dbReference type="Pfam" id="PF00117">
    <property type="entry name" value="GATase"/>
    <property type="match status" value="1"/>
</dbReference>
<evidence type="ECO:0000259" key="2">
    <source>
        <dbReference type="Pfam" id="PF00117"/>
    </source>
</evidence>
<dbReference type="InterPro" id="IPR050472">
    <property type="entry name" value="Anth_synth/Amidotransfase"/>
</dbReference>
<dbReference type="PRINTS" id="PR00096">
    <property type="entry name" value="GATASE"/>
</dbReference>
<dbReference type="Proteomes" id="UP000009173">
    <property type="component" value="Chromosome"/>
</dbReference>
<dbReference type="PANTHER" id="PTHR43418">
    <property type="entry name" value="MULTIFUNCTIONAL TRYPTOPHAN BIOSYNTHESIS PROTEIN-RELATED"/>
    <property type="match status" value="1"/>
</dbReference>
<keyword evidence="3" id="KW-0032">Aminotransferase</keyword>
<reference evidence="4" key="1">
    <citation type="journal article" date="2009" name="Environ. Microbiol.">
        <title>Contribution of mobile genetic elements to Desulfovibrio vulgaris genome plasticity.</title>
        <authorList>
            <person name="Walker C.B."/>
            <person name="Stolyar S."/>
            <person name="Chivian D."/>
            <person name="Pinel N."/>
            <person name="Gabster J.A."/>
            <person name="Dehal P.S."/>
            <person name="He Z."/>
            <person name="Yang Z.K."/>
            <person name="Yen H.C."/>
            <person name="Zhou J."/>
            <person name="Wall J.D."/>
            <person name="Hazen T.C."/>
            <person name="Arkin A.P."/>
            <person name="Stahl D.A."/>
        </authorList>
    </citation>
    <scope>NUCLEOTIDE SEQUENCE [LARGE SCALE GENOMIC DNA]</scope>
    <source>
        <strain evidence="4">DP4</strain>
    </source>
</reference>
<dbReference type="InterPro" id="IPR006221">
    <property type="entry name" value="TrpG/PapA_dom"/>
</dbReference>
<accession>A0A0H3ABD7</accession>
<dbReference type="GO" id="GO:0046820">
    <property type="term" value="F:4-amino-4-deoxychorismate synthase activity"/>
    <property type="evidence" value="ECO:0007669"/>
    <property type="project" value="UniProtKB-EC"/>
</dbReference>
<dbReference type="CDD" id="cd01743">
    <property type="entry name" value="GATase1_Anthranilate_Synthase"/>
    <property type="match status" value="1"/>
</dbReference>
<keyword evidence="3" id="KW-0808">Transferase</keyword>
<evidence type="ECO:0000313" key="4">
    <source>
        <dbReference type="Proteomes" id="UP000009173"/>
    </source>
</evidence>
<protein>
    <submittedName>
        <fullName evidence="3">Aminodeoxychorismate synthase, glutamine amidotransferase subunit</fullName>
        <ecNumber evidence="3">2.6.1.85</ecNumber>
    </submittedName>
</protein>
<dbReference type="GO" id="GO:0000162">
    <property type="term" value="P:L-tryptophan biosynthetic process"/>
    <property type="evidence" value="ECO:0007669"/>
    <property type="project" value="TreeGrafter"/>
</dbReference>
<keyword evidence="1 3" id="KW-0315">Glutamine amidotransferase</keyword>
<dbReference type="HOGENOM" id="CLU_014340_1_2_7"/>
<organism evidence="3 4">
    <name type="scientific">Nitratidesulfovibrio vulgaris (strain DP4)</name>
    <name type="common">Desulfovibrio vulgaris</name>
    <dbReference type="NCBI Taxonomy" id="391774"/>
    <lineage>
        <taxon>Bacteria</taxon>
        <taxon>Pseudomonadati</taxon>
        <taxon>Thermodesulfobacteriota</taxon>
        <taxon>Desulfovibrionia</taxon>
        <taxon>Desulfovibrionales</taxon>
        <taxon>Desulfovibrionaceae</taxon>
        <taxon>Nitratidesulfovibrio</taxon>
    </lineage>
</organism>
<dbReference type="InterPro" id="IPR029062">
    <property type="entry name" value="Class_I_gatase-like"/>
</dbReference>
<dbReference type="EMBL" id="CP000527">
    <property type="protein sequence ID" value="ABM29632.1"/>
    <property type="molecule type" value="Genomic_DNA"/>
</dbReference>
<feature type="domain" description="Glutamine amidotransferase" evidence="2">
    <location>
        <begin position="9"/>
        <end position="177"/>
    </location>
</feature>
<dbReference type="AlphaFoldDB" id="A0A0H3ABD7"/>
<dbReference type="GO" id="GO:0005829">
    <property type="term" value="C:cytosol"/>
    <property type="evidence" value="ECO:0007669"/>
    <property type="project" value="TreeGrafter"/>
</dbReference>
<dbReference type="SUPFAM" id="SSF52317">
    <property type="entry name" value="Class I glutamine amidotransferase-like"/>
    <property type="match status" value="1"/>
</dbReference>
<dbReference type="GO" id="GO:0004049">
    <property type="term" value="F:anthranilate synthase activity"/>
    <property type="evidence" value="ECO:0007669"/>
    <property type="project" value="TreeGrafter"/>
</dbReference>